<dbReference type="InterPro" id="IPR021109">
    <property type="entry name" value="Peptidase_aspartic_dom_sf"/>
</dbReference>
<proteinExistence type="predicted"/>
<dbReference type="Proteomes" id="UP001221757">
    <property type="component" value="Unassembled WGS sequence"/>
</dbReference>
<dbReference type="SUPFAM" id="SSF50630">
    <property type="entry name" value="Acid proteases"/>
    <property type="match status" value="1"/>
</dbReference>
<accession>A0AAD7D0Y1</accession>
<reference evidence="2" key="1">
    <citation type="submission" date="2023-03" db="EMBL/GenBank/DDBJ databases">
        <title>Massive genome expansion in bonnet fungi (Mycena s.s.) driven by repeated elements and novel gene families across ecological guilds.</title>
        <authorList>
            <consortium name="Lawrence Berkeley National Laboratory"/>
            <person name="Harder C.B."/>
            <person name="Miyauchi S."/>
            <person name="Viragh M."/>
            <person name="Kuo A."/>
            <person name="Thoen E."/>
            <person name="Andreopoulos B."/>
            <person name="Lu D."/>
            <person name="Skrede I."/>
            <person name="Drula E."/>
            <person name="Henrissat B."/>
            <person name="Morin E."/>
            <person name="Kohler A."/>
            <person name="Barry K."/>
            <person name="LaButti K."/>
            <person name="Morin E."/>
            <person name="Salamov A."/>
            <person name="Lipzen A."/>
            <person name="Mereny Z."/>
            <person name="Hegedus B."/>
            <person name="Baldrian P."/>
            <person name="Stursova M."/>
            <person name="Weitz H."/>
            <person name="Taylor A."/>
            <person name="Grigoriev I.V."/>
            <person name="Nagy L.G."/>
            <person name="Martin F."/>
            <person name="Kauserud H."/>
        </authorList>
    </citation>
    <scope>NUCLEOTIDE SEQUENCE</scope>
    <source>
        <strain evidence="2">CBHHK067</strain>
    </source>
</reference>
<evidence type="ECO:0000259" key="1">
    <source>
        <dbReference type="PROSITE" id="PS51767"/>
    </source>
</evidence>
<evidence type="ECO:0000313" key="2">
    <source>
        <dbReference type="EMBL" id="KAJ7673518.1"/>
    </source>
</evidence>
<dbReference type="Gene3D" id="2.40.70.10">
    <property type="entry name" value="Acid Proteases"/>
    <property type="match status" value="1"/>
</dbReference>
<evidence type="ECO:0000313" key="3">
    <source>
        <dbReference type="Proteomes" id="UP001221757"/>
    </source>
</evidence>
<dbReference type="AlphaFoldDB" id="A0AAD7D0Y1"/>
<dbReference type="InterPro" id="IPR033121">
    <property type="entry name" value="PEPTIDASE_A1"/>
</dbReference>
<sequence>MLPTSVFNAYKKATGAVEDASTQLLTMTEDQYNNMQSMMFKIGVEYELTKNAQIWPRSMNDSLSVPSNKICLIFADMGNVNVGDGLCFIHGFTFLQRFYSVYDVSNSQVGFATTQYTQATTN</sequence>
<dbReference type="PROSITE" id="PS51767">
    <property type="entry name" value="PEPTIDASE_A1"/>
    <property type="match status" value="1"/>
</dbReference>
<keyword evidence="3" id="KW-1185">Reference proteome</keyword>
<dbReference type="EMBL" id="JARKIE010000161">
    <property type="protein sequence ID" value="KAJ7673518.1"/>
    <property type="molecule type" value="Genomic_DNA"/>
</dbReference>
<organism evidence="2 3">
    <name type="scientific">Mycena rosella</name>
    <name type="common">Pink bonnet</name>
    <name type="synonym">Agaricus rosellus</name>
    <dbReference type="NCBI Taxonomy" id="1033263"/>
    <lineage>
        <taxon>Eukaryota</taxon>
        <taxon>Fungi</taxon>
        <taxon>Dikarya</taxon>
        <taxon>Basidiomycota</taxon>
        <taxon>Agaricomycotina</taxon>
        <taxon>Agaricomycetes</taxon>
        <taxon>Agaricomycetidae</taxon>
        <taxon>Agaricales</taxon>
        <taxon>Marasmiineae</taxon>
        <taxon>Mycenaceae</taxon>
        <taxon>Mycena</taxon>
    </lineage>
</organism>
<gene>
    <name evidence="2" type="ORF">B0H17DRAFT_1335018</name>
</gene>
<protein>
    <recommendedName>
        <fullName evidence="1">Peptidase A1 domain-containing protein</fullName>
    </recommendedName>
</protein>
<dbReference type="Pfam" id="PF00026">
    <property type="entry name" value="Asp"/>
    <property type="match status" value="1"/>
</dbReference>
<name>A0AAD7D0Y1_MYCRO</name>
<comment type="caution">
    <text evidence="2">The sequence shown here is derived from an EMBL/GenBank/DDBJ whole genome shotgun (WGS) entry which is preliminary data.</text>
</comment>
<feature type="domain" description="Peptidase A1" evidence="1">
    <location>
        <begin position="1"/>
        <end position="112"/>
    </location>
</feature>